<dbReference type="AlphaFoldDB" id="A0A059L1G9"/>
<dbReference type="Proteomes" id="UP000026739">
    <property type="component" value="Unassembled WGS sequence"/>
</dbReference>
<proteinExistence type="predicted"/>
<comment type="caution">
    <text evidence="1">The sequence shown here is derived from an EMBL/GenBank/DDBJ whole genome shotgun (WGS) entry which is preliminary data.</text>
</comment>
<protein>
    <submittedName>
        <fullName evidence="1">Uncharacterized protein</fullName>
    </submittedName>
</protein>
<evidence type="ECO:0000313" key="1">
    <source>
        <dbReference type="EMBL" id="KDD68148.1"/>
    </source>
</evidence>
<evidence type="ECO:0000313" key="2">
    <source>
        <dbReference type="Proteomes" id="UP000026739"/>
    </source>
</evidence>
<reference evidence="1 2" key="1">
    <citation type="submission" date="2013-12" db="EMBL/GenBank/DDBJ databases">
        <authorList>
            <person name="Formusa P.A."/>
            <person name="Habash M."/>
            <person name="Lee H."/>
            <person name="Trevors J.T."/>
        </authorList>
    </citation>
    <scope>NUCLEOTIDE SEQUENCE [LARGE SCALE GENOMIC DNA]</scope>
    <source>
        <strain evidence="1 2">PD30</strain>
    </source>
</reference>
<gene>
    <name evidence="1" type="ORF">V466_15465</name>
</gene>
<organism evidence="1 2">
    <name type="scientific">Pseudomonas mandelii PD30</name>
    <dbReference type="NCBI Taxonomy" id="1419583"/>
    <lineage>
        <taxon>Bacteria</taxon>
        <taxon>Pseudomonadati</taxon>
        <taxon>Pseudomonadota</taxon>
        <taxon>Gammaproteobacteria</taxon>
        <taxon>Pseudomonadales</taxon>
        <taxon>Pseudomonadaceae</taxon>
        <taxon>Pseudomonas</taxon>
    </lineage>
</organism>
<dbReference type="EMBL" id="AZQQ01000079">
    <property type="protein sequence ID" value="KDD68148.1"/>
    <property type="molecule type" value="Genomic_DNA"/>
</dbReference>
<name>A0A059L1G9_9PSED</name>
<sequence length="34" mass="3575">MSATFNLNTVVIGLNAKAQGCVAHALKSKKQSLM</sequence>
<accession>A0A059L1G9</accession>